<sequence>MFPSKENRQLFRTMVRREVKAKYQGTLLGFLWNLVTPLMMLAIYSTVFLTVFKAKWHLSATEQADYGLMLFVGILTHTYMAEVLTTTSNVIRNNSNLVKKVRFPVAMLPMISVCSAGVNYLFGLILAFAYGAVNHYVADYSYLIYLPFVLLIYVITLTAIAYLVAALGLFIRDVAQMMPVLITVLLFTSTVFFSAQSAPEELAKVLYLNPISPIADAIRSILYGQMPNVTQLLILGLISMVCGWVTYKFFVRLRPSFSDIL</sequence>
<feature type="domain" description="ABC transmembrane type-2" evidence="10">
    <location>
        <begin position="28"/>
        <end position="253"/>
    </location>
</feature>
<evidence type="ECO:0000256" key="7">
    <source>
        <dbReference type="ARBA" id="ARBA00022989"/>
    </source>
</evidence>
<keyword evidence="8 9" id="KW-0472">Membrane</keyword>
<dbReference type="Proteomes" id="UP000237466">
    <property type="component" value="Unassembled WGS sequence"/>
</dbReference>
<comment type="subcellular location">
    <subcellularLocation>
        <location evidence="1 9">Cell inner membrane</location>
        <topology evidence="1 9">Multi-pass membrane protein</topology>
    </subcellularLocation>
</comment>
<evidence type="ECO:0000256" key="4">
    <source>
        <dbReference type="ARBA" id="ARBA00022475"/>
    </source>
</evidence>
<dbReference type="InterPro" id="IPR000412">
    <property type="entry name" value="ABC_2_transport"/>
</dbReference>
<dbReference type="PIRSF" id="PIRSF006648">
    <property type="entry name" value="DrrB"/>
    <property type="match status" value="1"/>
</dbReference>
<keyword evidence="4 9" id="KW-1003">Cell membrane</keyword>
<dbReference type="GO" id="GO:0140359">
    <property type="term" value="F:ABC-type transporter activity"/>
    <property type="evidence" value="ECO:0007669"/>
    <property type="project" value="InterPro"/>
</dbReference>
<feature type="transmembrane region" description="Helical" evidence="9">
    <location>
        <begin position="105"/>
        <end position="130"/>
    </location>
</feature>
<name>A0A2S3R5Z2_VIBVL</name>
<comment type="caution">
    <text evidence="11">The sequence shown here is derived from an EMBL/GenBank/DDBJ whole genome shotgun (WGS) entry which is preliminary data.</text>
</comment>
<protein>
    <recommendedName>
        <fullName evidence="9">Transport permease protein</fullName>
    </recommendedName>
</protein>
<reference evidence="11 12" key="1">
    <citation type="journal article" date="2018" name="Front. Microbiol.">
        <title>Phylogeny of Vibrio vulnificus from the Analysis of the Core-Genome: Implications for Intra-Species Taxonomy.</title>
        <authorList>
            <person name="Roig F.J."/>
            <person name="Gonzalez-Candelas F."/>
            <person name="Sanjuan E."/>
            <person name="Fouz B."/>
            <person name="Feil E.J."/>
            <person name="Llorens C."/>
            <person name="Baker-Austin C."/>
            <person name="Oliver J.D."/>
            <person name="Danin-Poleg Y."/>
            <person name="Gibas C.J."/>
            <person name="Kashi Y."/>
            <person name="Gulig P.A."/>
            <person name="Morrison S.S."/>
            <person name="Amaro C."/>
        </authorList>
    </citation>
    <scope>NUCLEOTIDE SEQUENCE [LARGE SCALE GENOMIC DNA]</scope>
    <source>
        <strain evidence="11 12">CECT4608</strain>
    </source>
</reference>
<keyword evidence="3 9" id="KW-0813">Transport</keyword>
<dbReference type="AlphaFoldDB" id="A0A2S3R5Z2"/>
<feature type="transmembrane region" description="Helical" evidence="9">
    <location>
        <begin position="232"/>
        <end position="251"/>
    </location>
</feature>
<dbReference type="GO" id="GO:0043190">
    <property type="term" value="C:ATP-binding cassette (ABC) transporter complex"/>
    <property type="evidence" value="ECO:0007669"/>
    <property type="project" value="InterPro"/>
</dbReference>
<evidence type="ECO:0000256" key="3">
    <source>
        <dbReference type="ARBA" id="ARBA00022448"/>
    </source>
</evidence>
<evidence type="ECO:0000313" key="11">
    <source>
        <dbReference type="EMBL" id="POB49122.1"/>
    </source>
</evidence>
<dbReference type="EMBL" id="PDGH01000054">
    <property type="protein sequence ID" value="POB49122.1"/>
    <property type="molecule type" value="Genomic_DNA"/>
</dbReference>
<feature type="transmembrane region" description="Helical" evidence="9">
    <location>
        <begin position="66"/>
        <end position="84"/>
    </location>
</feature>
<keyword evidence="5" id="KW-0997">Cell inner membrane</keyword>
<dbReference type="PANTHER" id="PTHR30413">
    <property type="entry name" value="INNER MEMBRANE TRANSPORT PERMEASE"/>
    <property type="match status" value="1"/>
</dbReference>
<feature type="transmembrane region" description="Helical" evidence="9">
    <location>
        <begin position="178"/>
        <end position="198"/>
    </location>
</feature>
<dbReference type="PANTHER" id="PTHR30413:SF8">
    <property type="entry name" value="TRANSPORT PERMEASE PROTEIN"/>
    <property type="match status" value="1"/>
</dbReference>
<proteinExistence type="inferred from homology"/>
<feature type="transmembrane region" description="Helical" evidence="9">
    <location>
        <begin position="21"/>
        <end position="46"/>
    </location>
</feature>
<evidence type="ECO:0000256" key="1">
    <source>
        <dbReference type="ARBA" id="ARBA00004429"/>
    </source>
</evidence>
<dbReference type="InterPro" id="IPR047817">
    <property type="entry name" value="ABC2_TM_bact-type"/>
</dbReference>
<feature type="transmembrane region" description="Helical" evidence="9">
    <location>
        <begin position="142"/>
        <end position="171"/>
    </location>
</feature>
<evidence type="ECO:0000256" key="9">
    <source>
        <dbReference type="RuleBase" id="RU361157"/>
    </source>
</evidence>
<dbReference type="SMR" id="A0A2S3R5Z2"/>
<evidence type="ECO:0000256" key="6">
    <source>
        <dbReference type="ARBA" id="ARBA00022692"/>
    </source>
</evidence>
<gene>
    <name evidence="11" type="ORF">CRN52_06540</name>
</gene>
<dbReference type="GO" id="GO:0015920">
    <property type="term" value="P:lipopolysaccharide transport"/>
    <property type="evidence" value="ECO:0007669"/>
    <property type="project" value="TreeGrafter"/>
</dbReference>
<evidence type="ECO:0000256" key="8">
    <source>
        <dbReference type="ARBA" id="ARBA00023136"/>
    </source>
</evidence>
<keyword evidence="6 9" id="KW-0812">Transmembrane</keyword>
<dbReference type="PROSITE" id="PS51012">
    <property type="entry name" value="ABC_TM2"/>
    <property type="match status" value="1"/>
</dbReference>
<organism evidence="11 12">
    <name type="scientific">Vibrio vulnificus</name>
    <dbReference type="NCBI Taxonomy" id="672"/>
    <lineage>
        <taxon>Bacteria</taxon>
        <taxon>Pseudomonadati</taxon>
        <taxon>Pseudomonadota</taxon>
        <taxon>Gammaproteobacteria</taxon>
        <taxon>Vibrionales</taxon>
        <taxon>Vibrionaceae</taxon>
        <taxon>Vibrio</taxon>
    </lineage>
</organism>
<keyword evidence="7 9" id="KW-1133">Transmembrane helix</keyword>
<comment type="similarity">
    <text evidence="2 9">Belongs to the ABC-2 integral membrane protein family.</text>
</comment>
<dbReference type="Pfam" id="PF01061">
    <property type="entry name" value="ABC2_membrane"/>
    <property type="match status" value="1"/>
</dbReference>
<dbReference type="InterPro" id="IPR013525">
    <property type="entry name" value="ABC2_TM"/>
</dbReference>
<evidence type="ECO:0000256" key="2">
    <source>
        <dbReference type="ARBA" id="ARBA00007783"/>
    </source>
</evidence>
<dbReference type="RefSeq" id="WP_072611420.1">
    <property type="nucleotide sequence ID" value="NZ_CP051117.1"/>
</dbReference>
<accession>A0A2S3R5Z2</accession>
<evidence type="ECO:0000259" key="10">
    <source>
        <dbReference type="PROSITE" id="PS51012"/>
    </source>
</evidence>
<dbReference type="PRINTS" id="PR00164">
    <property type="entry name" value="ABC2TRNSPORT"/>
</dbReference>
<evidence type="ECO:0000313" key="12">
    <source>
        <dbReference type="Proteomes" id="UP000237466"/>
    </source>
</evidence>
<evidence type="ECO:0000256" key="5">
    <source>
        <dbReference type="ARBA" id="ARBA00022519"/>
    </source>
</evidence>